<dbReference type="AlphaFoldDB" id="A0A3P3VS60"/>
<keyword evidence="1" id="KW-0175">Coiled coil</keyword>
<feature type="coiled-coil region" evidence="1">
    <location>
        <begin position="226"/>
        <end position="253"/>
    </location>
</feature>
<organism evidence="2 3">
    <name type="scientific">Gulosibacter macacae</name>
    <dbReference type="NCBI Taxonomy" id="2488791"/>
    <lineage>
        <taxon>Bacteria</taxon>
        <taxon>Bacillati</taxon>
        <taxon>Actinomycetota</taxon>
        <taxon>Actinomycetes</taxon>
        <taxon>Micrococcales</taxon>
        <taxon>Microbacteriaceae</taxon>
        <taxon>Gulosibacter</taxon>
    </lineage>
</organism>
<evidence type="ECO:0000313" key="3">
    <source>
        <dbReference type="Proteomes" id="UP000274391"/>
    </source>
</evidence>
<sequence length="306" mass="35456">MPDVGEELIYRLRDYSLSEHVRVVEIDTRKKTPRYVVEFLDGDNAGAQENVPGGRLRGNWSDVAAYDELMANWERIDQVELTDSEQTAVGQVFDLLIPEEVAEYEWSPVRYATRVHQRNALQKLIGITVDDLLAQNEGFDLDGDVMLSADGTLAIAECACRINPMPVLDWVLEGEKDYREKSTNGRAAVSYDKHAYTTSPEWEYQWYLEHVRPVHELLRSWCGQRAATLQERLGAAEAENRRLNELISRIFEELKRLGYSQATDYLIRTYEEERITPANYRPVVDRPLKPSEIPVRYVTRPRRWGY</sequence>
<keyword evidence="3" id="KW-1185">Reference proteome</keyword>
<gene>
    <name evidence="2" type="ORF">EG850_12760</name>
</gene>
<accession>A0A3P3VS60</accession>
<dbReference type="RefSeq" id="WP_124974076.1">
    <property type="nucleotide sequence ID" value="NZ_RQVS01000025.1"/>
</dbReference>
<dbReference type="Proteomes" id="UP000274391">
    <property type="component" value="Unassembled WGS sequence"/>
</dbReference>
<reference evidence="2 3" key="1">
    <citation type="submission" date="2018-11" db="EMBL/GenBank/DDBJ databases">
        <title>YIM 102482-1 draft genome.</title>
        <authorList>
            <person name="Li G."/>
            <person name="Jiang Y."/>
        </authorList>
    </citation>
    <scope>NUCLEOTIDE SEQUENCE [LARGE SCALE GENOMIC DNA]</scope>
    <source>
        <strain evidence="2 3">YIM 102482-1</strain>
    </source>
</reference>
<dbReference type="EMBL" id="RQVS01000025">
    <property type="protein sequence ID" value="RRJ85585.1"/>
    <property type="molecule type" value="Genomic_DNA"/>
</dbReference>
<protein>
    <submittedName>
        <fullName evidence="2">Uncharacterized protein</fullName>
    </submittedName>
</protein>
<dbReference type="OrthoDB" id="1822491at2"/>
<comment type="caution">
    <text evidence="2">The sequence shown here is derived from an EMBL/GenBank/DDBJ whole genome shotgun (WGS) entry which is preliminary data.</text>
</comment>
<evidence type="ECO:0000256" key="1">
    <source>
        <dbReference type="SAM" id="Coils"/>
    </source>
</evidence>
<evidence type="ECO:0000313" key="2">
    <source>
        <dbReference type="EMBL" id="RRJ85585.1"/>
    </source>
</evidence>
<proteinExistence type="predicted"/>
<name>A0A3P3VS60_9MICO</name>